<sequence>MASPNQPFNVLANSLRELLKSYDQLEESLKSLSKDVFKIRVDSQSAAVDISVFSETTRMNLVSYLTSVKDMSAAMVNEDLKACNFRAILAKTVMTTSLNSDVKEVNADRMLEAVESVIELLRRCEESKQQVSEDDMEKLIKDASKEANNIIKDFIMGLLQKIKEEISKAIDDSKLLKNSSDLEKEVEEVKQAVTAVKKSCEENLSALDKIISSISELSAKEKNEDVLRPLKANAETVLNICDEELSSVVV</sequence>
<organism evidence="2 3">
    <name type="scientific">Porites evermanni</name>
    <dbReference type="NCBI Taxonomy" id="104178"/>
    <lineage>
        <taxon>Eukaryota</taxon>
        <taxon>Metazoa</taxon>
        <taxon>Cnidaria</taxon>
        <taxon>Anthozoa</taxon>
        <taxon>Hexacorallia</taxon>
        <taxon>Scleractinia</taxon>
        <taxon>Fungiina</taxon>
        <taxon>Poritidae</taxon>
        <taxon>Porites</taxon>
    </lineage>
</organism>
<evidence type="ECO:0000313" key="3">
    <source>
        <dbReference type="Proteomes" id="UP001159427"/>
    </source>
</evidence>
<keyword evidence="3" id="KW-1185">Reference proteome</keyword>
<feature type="coiled-coil region" evidence="1">
    <location>
        <begin position="159"/>
        <end position="199"/>
    </location>
</feature>
<evidence type="ECO:0000256" key="1">
    <source>
        <dbReference type="SAM" id="Coils"/>
    </source>
</evidence>
<name>A0ABN8LGC0_9CNID</name>
<proteinExistence type="predicted"/>
<reference evidence="2 3" key="1">
    <citation type="submission" date="2022-05" db="EMBL/GenBank/DDBJ databases">
        <authorList>
            <consortium name="Genoscope - CEA"/>
            <person name="William W."/>
        </authorList>
    </citation>
    <scope>NUCLEOTIDE SEQUENCE [LARGE SCALE GENOMIC DNA]</scope>
</reference>
<keyword evidence="1" id="KW-0175">Coiled coil</keyword>
<dbReference type="EMBL" id="CALNXI010000020">
    <property type="protein sequence ID" value="CAH3015207.1"/>
    <property type="molecule type" value="Genomic_DNA"/>
</dbReference>
<accession>A0ABN8LGC0</accession>
<evidence type="ECO:0000313" key="2">
    <source>
        <dbReference type="EMBL" id="CAH3015207.1"/>
    </source>
</evidence>
<protein>
    <submittedName>
        <fullName evidence="2">Uncharacterized protein</fullName>
    </submittedName>
</protein>
<comment type="caution">
    <text evidence="2">The sequence shown here is derived from an EMBL/GenBank/DDBJ whole genome shotgun (WGS) entry which is preliminary data.</text>
</comment>
<gene>
    <name evidence="2" type="ORF">PEVE_00013478</name>
</gene>
<dbReference type="Proteomes" id="UP001159427">
    <property type="component" value="Unassembled WGS sequence"/>
</dbReference>